<dbReference type="EMBL" id="RSCK01000014">
    <property type="protein sequence ID" value="RUT12480.1"/>
    <property type="molecule type" value="Genomic_DNA"/>
</dbReference>
<proteinExistence type="predicted"/>
<sequence>MFYIHIINRGEKPSDFPCDKSDSNCDRTALESAQNKNSRRAKAKAIEIMRHIQQVYYLENRWYL</sequence>
<reference evidence="1 2" key="1">
    <citation type="journal article" date="2019" name="Genome Biol. Evol.">
        <title>Day and night: Metabolic profiles and evolutionary relationships of six axenic non-marine cyanobacteria.</title>
        <authorList>
            <person name="Will S.E."/>
            <person name="Henke P."/>
            <person name="Boedeker C."/>
            <person name="Huang S."/>
            <person name="Brinkmann H."/>
            <person name="Rohde M."/>
            <person name="Jarek M."/>
            <person name="Friedl T."/>
            <person name="Seufert S."/>
            <person name="Schumacher M."/>
            <person name="Overmann J."/>
            <person name="Neumann-Schaal M."/>
            <person name="Petersen J."/>
        </authorList>
    </citation>
    <scope>NUCLEOTIDE SEQUENCE [LARGE SCALE GENOMIC DNA]</scope>
    <source>
        <strain evidence="1 2">SAG 39.79</strain>
    </source>
</reference>
<evidence type="ECO:0000313" key="2">
    <source>
        <dbReference type="Proteomes" id="UP000282574"/>
    </source>
</evidence>
<organism evidence="1 2">
    <name type="scientific">Chroococcidiopsis cubana SAG 39.79</name>
    <dbReference type="NCBI Taxonomy" id="388085"/>
    <lineage>
        <taxon>Bacteria</taxon>
        <taxon>Bacillati</taxon>
        <taxon>Cyanobacteriota</taxon>
        <taxon>Cyanophyceae</taxon>
        <taxon>Chroococcidiopsidales</taxon>
        <taxon>Chroococcidiopsidaceae</taxon>
        <taxon>Chroococcidiopsis</taxon>
    </lineage>
</organism>
<comment type="caution">
    <text evidence="1">The sequence shown here is derived from an EMBL/GenBank/DDBJ whole genome shotgun (WGS) entry which is preliminary data.</text>
</comment>
<evidence type="ECO:0000313" key="1">
    <source>
        <dbReference type="EMBL" id="RUT12480.1"/>
    </source>
</evidence>
<protein>
    <recommendedName>
        <fullName evidence="3">Transposase IS200-like domain-containing protein</fullName>
    </recommendedName>
</protein>
<accession>A0AB37UM73</accession>
<evidence type="ECO:0008006" key="3">
    <source>
        <dbReference type="Google" id="ProtNLM"/>
    </source>
</evidence>
<keyword evidence="2" id="KW-1185">Reference proteome</keyword>
<gene>
    <name evidence="1" type="ORF">DSM107010_22810</name>
</gene>
<name>A0AB37UM73_9CYAN</name>
<dbReference type="AlphaFoldDB" id="A0AB37UM73"/>
<dbReference type="Proteomes" id="UP000282574">
    <property type="component" value="Unassembled WGS sequence"/>
</dbReference>